<sequence length="20" mass="2416">MSIKLVEEIFTNKPLFFVLF</sequence>
<dbReference type="EMBL" id="AAXW01000002">
    <property type="protein sequence ID" value="EAZ93971.1"/>
    <property type="molecule type" value="Genomic_DNA"/>
</dbReference>
<name>A3IJI9_9CHRO</name>
<comment type="caution">
    <text evidence="1">The sequence shown here is derived from an EMBL/GenBank/DDBJ whole genome shotgun (WGS) entry which is preliminary data.</text>
</comment>
<proteinExistence type="predicted"/>
<evidence type="ECO:0000313" key="1">
    <source>
        <dbReference type="EMBL" id="EAZ93971.1"/>
    </source>
</evidence>
<keyword evidence="2" id="KW-1185">Reference proteome</keyword>
<gene>
    <name evidence="1" type="ORF">CY0110_19287</name>
</gene>
<organism evidence="1 2">
    <name type="scientific">Crocosphaera chwakensis CCY0110</name>
    <dbReference type="NCBI Taxonomy" id="391612"/>
    <lineage>
        <taxon>Bacteria</taxon>
        <taxon>Bacillati</taxon>
        <taxon>Cyanobacteriota</taxon>
        <taxon>Cyanophyceae</taxon>
        <taxon>Oscillatoriophycideae</taxon>
        <taxon>Chroococcales</taxon>
        <taxon>Aphanothecaceae</taxon>
        <taxon>Crocosphaera</taxon>
        <taxon>Crocosphaera chwakensis</taxon>
    </lineage>
</organism>
<dbReference type="AlphaFoldDB" id="A3IJI9"/>
<reference evidence="1 2" key="1">
    <citation type="submission" date="2007-03" db="EMBL/GenBank/DDBJ databases">
        <authorList>
            <person name="Stal L."/>
            <person name="Ferriera S."/>
            <person name="Johnson J."/>
            <person name="Kravitz S."/>
            <person name="Beeson K."/>
            <person name="Sutton G."/>
            <person name="Rogers Y.-H."/>
            <person name="Friedman R."/>
            <person name="Frazier M."/>
            <person name="Venter J.C."/>
        </authorList>
    </citation>
    <scope>NUCLEOTIDE SEQUENCE [LARGE SCALE GENOMIC DNA]</scope>
    <source>
        <strain evidence="1 2">CCY0110</strain>
    </source>
</reference>
<accession>A3IJI9</accession>
<dbReference type="Proteomes" id="UP000003781">
    <property type="component" value="Unassembled WGS sequence"/>
</dbReference>
<protein>
    <submittedName>
        <fullName evidence="1">Uncharacterized protein</fullName>
    </submittedName>
</protein>
<evidence type="ECO:0000313" key="2">
    <source>
        <dbReference type="Proteomes" id="UP000003781"/>
    </source>
</evidence>